<dbReference type="Pfam" id="PF00072">
    <property type="entry name" value="Response_reg"/>
    <property type="match status" value="1"/>
</dbReference>
<accession>A0A158CAU7</accession>
<feature type="domain" description="Response regulatory" evidence="3">
    <location>
        <begin position="48"/>
        <end position="164"/>
    </location>
</feature>
<dbReference type="InterPro" id="IPR050595">
    <property type="entry name" value="Bact_response_regulator"/>
</dbReference>
<dbReference type="GO" id="GO:0016301">
    <property type="term" value="F:kinase activity"/>
    <property type="evidence" value="ECO:0007669"/>
    <property type="project" value="UniProtKB-KW"/>
</dbReference>
<keyword evidence="4" id="KW-0418">Kinase</keyword>
<sequence>MLHFPNHLIKVVQGSEHGFVLLLRGDDAPGNHMNTTAEASGGAAQGRRILLVDDSVDAALAMSMLLEALGHEVRTEHDGPRALASIDDFKPDVIVLDIGLPGMSGFDVARELRKRDATNNALLLALTGWGSDADRQSALDAGFDHHLTKPVTIADLEALIAGPRA</sequence>
<comment type="caution">
    <text evidence="4">The sequence shown here is derived from an EMBL/GenBank/DDBJ whole genome shotgun (WGS) entry which is preliminary data.</text>
</comment>
<keyword evidence="5" id="KW-1185">Reference proteome</keyword>
<keyword evidence="1 2" id="KW-0597">Phosphoprotein</keyword>
<dbReference type="InterPro" id="IPR011006">
    <property type="entry name" value="CheY-like_superfamily"/>
</dbReference>
<dbReference type="SMART" id="SM00448">
    <property type="entry name" value="REC"/>
    <property type="match status" value="1"/>
</dbReference>
<evidence type="ECO:0000259" key="3">
    <source>
        <dbReference type="PROSITE" id="PS50110"/>
    </source>
</evidence>
<dbReference type="PANTHER" id="PTHR44591:SF3">
    <property type="entry name" value="RESPONSE REGULATORY DOMAIN-CONTAINING PROTEIN"/>
    <property type="match status" value="1"/>
</dbReference>
<dbReference type="PROSITE" id="PS50110">
    <property type="entry name" value="RESPONSE_REGULATORY"/>
    <property type="match status" value="1"/>
</dbReference>
<evidence type="ECO:0000256" key="2">
    <source>
        <dbReference type="PROSITE-ProRule" id="PRU00169"/>
    </source>
</evidence>
<dbReference type="CDD" id="cd17580">
    <property type="entry name" value="REC_2_DhkD-like"/>
    <property type="match status" value="1"/>
</dbReference>
<dbReference type="Gene3D" id="3.40.50.2300">
    <property type="match status" value="1"/>
</dbReference>
<dbReference type="AlphaFoldDB" id="A0A158CAU7"/>
<dbReference type="Proteomes" id="UP000054870">
    <property type="component" value="Unassembled WGS sequence"/>
</dbReference>
<name>A0A158CAU7_9BURK</name>
<protein>
    <submittedName>
        <fullName evidence="4">Histidine kinase</fullName>
    </submittedName>
</protein>
<gene>
    <name evidence="4" type="ORF">AWB75_04754</name>
</gene>
<evidence type="ECO:0000256" key="1">
    <source>
        <dbReference type="ARBA" id="ARBA00022553"/>
    </source>
</evidence>
<evidence type="ECO:0000313" key="4">
    <source>
        <dbReference type="EMBL" id="SAK79046.1"/>
    </source>
</evidence>
<feature type="modified residue" description="4-aspartylphosphate" evidence="2">
    <location>
        <position position="97"/>
    </location>
</feature>
<dbReference type="InterPro" id="IPR001789">
    <property type="entry name" value="Sig_transdc_resp-reg_receiver"/>
</dbReference>
<keyword evidence="4" id="KW-0808">Transferase</keyword>
<dbReference type="PANTHER" id="PTHR44591">
    <property type="entry name" value="STRESS RESPONSE REGULATOR PROTEIN 1"/>
    <property type="match status" value="1"/>
</dbReference>
<reference evidence="4" key="1">
    <citation type="submission" date="2016-01" db="EMBL/GenBank/DDBJ databases">
        <authorList>
            <person name="Peeters C."/>
        </authorList>
    </citation>
    <scope>NUCLEOTIDE SEQUENCE [LARGE SCALE GENOMIC DNA]</scope>
    <source>
        <strain evidence="4">LMG 29318</strain>
    </source>
</reference>
<dbReference type="SUPFAM" id="SSF52172">
    <property type="entry name" value="CheY-like"/>
    <property type="match status" value="1"/>
</dbReference>
<organism evidence="4 5">
    <name type="scientific">Caballeronia catudaia</name>
    <dbReference type="NCBI Taxonomy" id="1777136"/>
    <lineage>
        <taxon>Bacteria</taxon>
        <taxon>Pseudomonadati</taxon>
        <taxon>Pseudomonadota</taxon>
        <taxon>Betaproteobacteria</taxon>
        <taxon>Burkholderiales</taxon>
        <taxon>Burkholderiaceae</taxon>
        <taxon>Caballeronia</taxon>
    </lineage>
</organism>
<evidence type="ECO:0000313" key="5">
    <source>
        <dbReference type="Proteomes" id="UP000054870"/>
    </source>
</evidence>
<proteinExistence type="predicted"/>
<dbReference type="EMBL" id="FCOF02000026">
    <property type="protein sequence ID" value="SAK79046.1"/>
    <property type="molecule type" value="Genomic_DNA"/>
</dbReference>
<dbReference type="GO" id="GO:0000160">
    <property type="term" value="P:phosphorelay signal transduction system"/>
    <property type="evidence" value="ECO:0007669"/>
    <property type="project" value="InterPro"/>
</dbReference>